<dbReference type="RefSeq" id="WP_280923369.1">
    <property type="nucleotide sequence ID" value="NZ_JAGGJU010000007.1"/>
</dbReference>
<accession>A0ABS4E081</accession>
<protein>
    <submittedName>
        <fullName evidence="1">Uncharacterized protein</fullName>
    </submittedName>
</protein>
<proteinExistence type="predicted"/>
<evidence type="ECO:0000313" key="2">
    <source>
        <dbReference type="Proteomes" id="UP000759443"/>
    </source>
</evidence>
<reference evidence="1 2" key="1">
    <citation type="submission" date="2021-03" db="EMBL/GenBank/DDBJ databases">
        <title>Genomic Encyclopedia of Type Strains, Phase IV (KMG-IV): sequencing the most valuable type-strain genomes for metagenomic binning, comparative biology and taxonomic classification.</title>
        <authorList>
            <person name="Goeker M."/>
        </authorList>
    </citation>
    <scope>NUCLEOTIDE SEQUENCE [LARGE SCALE GENOMIC DNA]</scope>
    <source>
        <strain evidence="1 2">DSM 21600</strain>
    </source>
</reference>
<organism evidence="1 2">
    <name type="scientific">Rhizobium halophytocola</name>
    <dbReference type="NCBI Taxonomy" id="735519"/>
    <lineage>
        <taxon>Bacteria</taxon>
        <taxon>Pseudomonadati</taxon>
        <taxon>Pseudomonadota</taxon>
        <taxon>Alphaproteobacteria</taxon>
        <taxon>Hyphomicrobiales</taxon>
        <taxon>Rhizobiaceae</taxon>
        <taxon>Rhizobium/Agrobacterium group</taxon>
        <taxon>Rhizobium</taxon>
    </lineage>
</organism>
<comment type="caution">
    <text evidence="1">The sequence shown here is derived from an EMBL/GenBank/DDBJ whole genome shotgun (WGS) entry which is preliminary data.</text>
</comment>
<sequence>MPELIATACPGQRSAAAIDARDRLPAAAEPSMPNPETVTRQGLS</sequence>
<gene>
    <name evidence="1" type="ORF">J2Z17_002795</name>
</gene>
<dbReference type="EMBL" id="JAGGJU010000007">
    <property type="protein sequence ID" value="MBP1851350.1"/>
    <property type="molecule type" value="Genomic_DNA"/>
</dbReference>
<evidence type="ECO:0000313" key="1">
    <source>
        <dbReference type="EMBL" id="MBP1851350.1"/>
    </source>
</evidence>
<dbReference type="Proteomes" id="UP000759443">
    <property type="component" value="Unassembled WGS sequence"/>
</dbReference>
<name>A0ABS4E081_9HYPH</name>
<keyword evidence="2" id="KW-1185">Reference proteome</keyword>